<dbReference type="SUPFAM" id="SSF50249">
    <property type="entry name" value="Nucleic acid-binding proteins"/>
    <property type="match status" value="1"/>
</dbReference>
<evidence type="ECO:0000256" key="11">
    <source>
        <dbReference type="ARBA" id="ARBA00022917"/>
    </source>
</evidence>
<proteinExistence type="inferred from homology"/>
<evidence type="ECO:0000256" key="14">
    <source>
        <dbReference type="ARBA" id="ARBA00023204"/>
    </source>
</evidence>
<keyword evidence="15" id="KW-0539">Nucleus</keyword>
<evidence type="ECO:0000256" key="5">
    <source>
        <dbReference type="ARBA" id="ARBA00012816"/>
    </source>
</evidence>
<dbReference type="Gene3D" id="3.30.710.10">
    <property type="entry name" value="Potassium Channel Kv1.1, Chain A"/>
    <property type="match status" value="1"/>
</dbReference>
<dbReference type="EMBL" id="KQ977991">
    <property type="protein sequence ID" value="KYM98279.1"/>
    <property type="molecule type" value="Genomic_DNA"/>
</dbReference>
<evidence type="ECO:0000256" key="16">
    <source>
        <dbReference type="ARBA" id="ARBA00029496"/>
    </source>
</evidence>
<keyword evidence="6" id="KW-0963">Cytoplasm</keyword>
<dbReference type="GO" id="GO:0005737">
    <property type="term" value="C:cytoplasm"/>
    <property type="evidence" value="ECO:0007669"/>
    <property type="project" value="UniProtKB-SubCell"/>
</dbReference>
<dbReference type="FunFam" id="2.40.50.140:FF:000151">
    <property type="entry name" value="Asparagine--tRNA ligase, cytoplasmic"/>
    <property type="match status" value="1"/>
</dbReference>
<feature type="region of interest" description="Disordered" evidence="21">
    <location>
        <begin position="858"/>
        <end position="878"/>
    </location>
</feature>
<dbReference type="PROSITE" id="PS50862">
    <property type="entry name" value="AA_TRNA_LIGASE_II"/>
    <property type="match status" value="1"/>
</dbReference>
<dbReference type="Gene3D" id="2.40.50.140">
    <property type="entry name" value="Nucleic acid-binding proteins"/>
    <property type="match status" value="1"/>
</dbReference>
<feature type="compositionally biased region" description="Basic and acidic residues" evidence="21">
    <location>
        <begin position="1267"/>
        <end position="1278"/>
    </location>
</feature>
<dbReference type="Pfam" id="PF20917">
    <property type="entry name" value="AsnRS_N"/>
    <property type="match status" value="1"/>
</dbReference>
<evidence type="ECO:0000256" key="7">
    <source>
        <dbReference type="ARBA" id="ARBA00022598"/>
    </source>
</evidence>
<dbReference type="GO" id="GO:0033557">
    <property type="term" value="C:Slx1-Slx4 complex"/>
    <property type="evidence" value="ECO:0007669"/>
    <property type="project" value="InterPro"/>
</dbReference>
<name>A0A151IDC7_9HYME</name>
<reference evidence="23 24" key="1">
    <citation type="submission" date="2016-03" db="EMBL/GenBank/DDBJ databases">
        <title>Cyphomyrmex costatus WGS genome.</title>
        <authorList>
            <person name="Nygaard S."/>
            <person name="Hu H."/>
            <person name="Boomsma J."/>
            <person name="Zhang G."/>
        </authorList>
    </citation>
    <scope>NUCLEOTIDE SEQUENCE [LARGE SCALE GENOMIC DNA]</scope>
    <source>
        <strain evidence="23">MS0001</strain>
        <tissue evidence="23">Whole body</tissue>
    </source>
</reference>
<feature type="region of interest" description="Disordered" evidence="21">
    <location>
        <begin position="1"/>
        <end position="52"/>
    </location>
</feature>
<feature type="compositionally biased region" description="Polar residues" evidence="21">
    <location>
        <begin position="860"/>
        <end position="873"/>
    </location>
</feature>
<keyword evidence="24" id="KW-1185">Reference proteome</keyword>
<evidence type="ECO:0000256" key="15">
    <source>
        <dbReference type="ARBA" id="ARBA00023242"/>
    </source>
</evidence>
<dbReference type="InterPro" id="IPR048952">
    <property type="entry name" value="AsnRS_N"/>
</dbReference>
<feature type="region of interest" description="Disordered" evidence="21">
    <location>
        <begin position="1409"/>
        <end position="1455"/>
    </location>
</feature>
<gene>
    <name evidence="23" type="ORF">ALC62_10982</name>
</gene>
<evidence type="ECO:0000256" key="4">
    <source>
        <dbReference type="ARBA" id="ARBA00008226"/>
    </source>
</evidence>
<dbReference type="STRING" id="456900.A0A151IDC7"/>
<dbReference type="GO" id="GO:0003676">
    <property type="term" value="F:nucleic acid binding"/>
    <property type="evidence" value="ECO:0007669"/>
    <property type="project" value="InterPro"/>
</dbReference>
<keyword evidence="20" id="KW-0175">Coiled coil</keyword>
<dbReference type="GO" id="GO:0005524">
    <property type="term" value="F:ATP binding"/>
    <property type="evidence" value="ECO:0007669"/>
    <property type="project" value="UniProtKB-KW"/>
</dbReference>
<keyword evidence="7" id="KW-0436">Ligase</keyword>
<evidence type="ECO:0000313" key="24">
    <source>
        <dbReference type="Proteomes" id="UP000078542"/>
    </source>
</evidence>
<dbReference type="GO" id="GO:0006421">
    <property type="term" value="P:asparaginyl-tRNA aminoacylation"/>
    <property type="evidence" value="ECO:0007669"/>
    <property type="project" value="InterPro"/>
</dbReference>
<dbReference type="CDD" id="cd04323">
    <property type="entry name" value="AsnRS_cyto_like_N"/>
    <property type="match status" value="1"/>
</dbReference>
<dbReference type="PRINTS" id="PR01042">
    <property type="entry name" value="TRNASYNTHASP"/>
</dbReference>
<dbReference type="GO" id="GO:0006281">
    <property type="term" value="P:DNA repair"/>
    <property type="evidence" value="ECO:0007669"/>
    <property type="project" value="UniProtKB-KW"/>
</dbReference>
<dbReference type="InterPro" id="IPR004522">
    <property type="entry name" value="Asn-tRNA-ligase"/>
</dbReference>
<evidence type="ECO:0000256" key="8">
    <source>
        <dbReference type="ARBA" id="ARBA00022741"/>
    </source>
</evidence>
<evidence type="ECO:0000256" key="19">
    <source>
        <dbReference type="ARBA" id="ARBA00047844"/>
    </source>
</evidence>
<evidence type="ECO:0000256" key="10">
    <source>
        <dbReference type="ARBA" id="ARBA00022840"/>
    </source>
</evidence>
<evidence type="ECO:0000256" key="17">
    <source>
        <dbReference type="ARBA" id="ARBA00029886"/>
    </source>
</evidence>
<protein>
    <recommendedName>
        <fullName evidence="18">Asparagine--tRNA ligase, cytoplasmic</fullName>
        <ecNumber evidence="5">6.1.1.22</ecNumber>
    </recommendedName>
    <alternativeName>
        <fullName evidence="17">Asparaginyl-tRNA synthetase</fullName>
    </alternativeName>
    <alternativeName>
        <fullName evidence="16">Structure-specific endonuclease subunit SLX4</fullName>
    </alternativeName>
</protein>
<feature type="compositionally biased region" description="Basic and acidic residues" evidence="21">
    <location>
        <begin position="1418"/>
        <end position="1435"/>
    </location>
</feature>
<dbReference type="InterPro" id="IPR045864">
    <property type="entry name" value="aa-tRNA-synth_II/BPL/LPL"/>
</dbReference>
<dbReference type="Proteomes" id="UP000078542">
    <property type="component" value="Unassembled WGS sequence"/>
</dbReference>
<evidence type="ECO:0000313" key="23">
    <source>
        <dbReference type="EMBL" id="KYM98279.1"/>
    </source>
</evidence>
<evidence type="ECO:0000256" key="18">
    <source>
        <dbReference type="ARBA" id="ARBA00039867"/>
    </source>
</evidence>
<comment type="catalytic activity">
    <reaction evidence="19">
        <text>tRNA(Asn) + L-asparagine + ATP = L-asparaginyl-tRNA(Asn) + AMP + diphosphate + H(+)</text>
        <dbReference type="Rhea" id="RHEA:11180"/>
        <dbReference type="Rhea" id="RHEA-COMP:9659"/>
        <dbReference type="Rhea" id="RHEA-COMP:9674"/>
        <dbReference type="ChEBI" id="CHEBI:15378"/>
        <dbReference type="ChEBI" id="CHEBI:30616"/>
        <dbReference type="ChEBI" id="CHEBI:33019"/>
        <dbReference type="ChEBI" id="CHEBI:58048"/>
        <dbReference type="ChEBI" id="CHEBI:78442"/>
        <dbReference type="ChEBI" id="CHEBI:78515"/>
        <dbReference type="ChEBI" id="CHEBI:456215"/>
        <dbReference type="EC" id="6.1.1.22"/>
    </reaction>
</comment>
<feature type="domain" description="Aminoacyl-transfer RNA synthetases class-II family profile" evidence="22">
    <location>
        <begin position="1767"/>
        <end position="2061"/>
    </location>
</feature>
<feature type="region of interest" description="Disordered" evidence="21">
    <location>
        <begin position="1252"/>
        <end position="1295"/>
    </location>
</feature>
<dbReference type="Pfam" id="PF01336">
    <property type="entry name" value="tRNA_anti-codon"/>
    <property type="match status" value="1"/>
</dbReference>
<evidence type="ECO:0000259" key="22">
    <source>
        <dbReference type="PROSITE" id="PS50862"/>
    </source>
</evidence>
<evidence type="ECO:0000256" key="12">
    <source>
        <dbReference type="ARBA" id="ARBA00023146"/>
    </source>
</evidence>
<dbReference type="Pfam" id="PF09494">
    <property type="entry name" value="Slx4"/>
    <property type="match status" value="1"/>
</dbReference>
<dbReference type="FunFam" id="3.30.930.10:FF:000040">
    <property type="entry name" value="Asparagine--tRNA ligase, cytoplasmic"/>
    <property type="match status" value="1"/>
</dbReference>
<keyword evidence="9" id="KW-0227">DNA damage</keyword>
<dbReference type="Pfam" id="PF00152">
    <property type="entry name" value="tRNA-synt_2"/>
    <property type="match status" value="1"/>
</dbReference>
<evidence type="ECO:0000256" key="1">
    <source>
        <dbReference type="ARBA" id="ARBA00004123"/>
    </source>
</evidence>
<dbReference type="PANTHER" id="PTHR22594">
    <property type="entry name" value="ASPARTYL/LYSYL-TRNA SYNTHETASE"/>
    <property type="match status" value="1"/>
</dbReference>
<dbReference type="GO" id="GO:0006310">
    <property type="term" value="P:DNA recombination"/>
    <property type="evidence" value="ECO:0007669"/>
    <property type="project" value="UniProtKB-KW"/>
</dbReference>
<comment type="similarity">
    <text evidence="3">Belongs to the SLX4 family.</text>
</comment>
<dbReference type="InterPro" id="IPR004364">
    <property type="entry name" value="Aa-tRNA-synt_II"/>
</dbReference>
<feature type="compositionally biased region" description="Basic and acidic residues" evidence="21">
    <location>
        <begin position="1"/>
        <end position="32"/>
    </location>
</feature>
<keyword evidence="10" id="KW-0067">ATP-binding</keyword>
<feature type="compositionally biased region" description="Polar residues" evidence="21">
    <location>
        <begin position="33"/>
        <end position="42"/>
    </location>
</feature>
<dbReference type="Gene3D" id="3.30.1910.20">
    <property type="entry name" value="asparaginyl-tRNA synthetase, N-terminal domain"/>
    <property type="match status" value="1"/>
</dbReference>
<comment type="similarity">
    <text evidence="4">Belongs to the class-II aminoacyl-tRNA synthetase family.</text>
</comment>
<evidence type="ECO:0000256" key="20">
    <source>
        <dbReference type="SAM" id="Coils"/>
    </source>
</evidence>
<dbReference type="NCBIfam" id="TIGR00457">
    <property type="entry name" value="asnS"/>
    <property type="match status" value="1"/>
</dbReference>
<dbReference type="InterPro" id="IPR004365">
    <property type="entry name" value="NA-bd_OB_tRNA"/>
</dbReference>
<dbReference type="GO" id="GO:0004816">
    <property type="term" value="F:asparagine-tRNA ligase activity"/>
    <property type="evidence" value="ECO:0007669"/>
    <property type="project" value="UniProtKB-EC"/>
</dbReference>
<keyword evidence="11" id="KW-0648">Protein biosynthesis</keyword>
<evidence type="ECO:0000256" key="21">
    <source>
        <dbReference type="SAM" id="MobiDB-lite"/>
    </source>
</evidence>
<keyword evidence="14" id="KW-0234">DNA repair</keyword>
<accession>A0A151IDC7</accession>
<dbReference type="SUPFAM" id="SSF54695">
    <property type="entry name" value="POZ domain"/>
    <property type="match status" value="1"/>
</dbReference>
<dbReference type="CDD" id="cd00776">
    <property type="entry name" value="AsxRS_core"/>
    <property type="match status" value="1"/>
</dbReference>
<organism evidence="23 24">
    <name type="scientific">Cyphomyrmex costatus</name>
    <dbReference type="NCBI Taxonomy" id="456900"/>
    <lineage>
        <taxon>Eukaryota</taxon>
        <taxon>Metazoa</taxon>
        <taxon>Ecdysozoa</taxon>
        <taxon>Arthropoda</taxon>
        <taxon>Hexapoda</taxon>
        <taxon>Insecta</taxon>
        <taxon>Pterygota</taxon>
        <taxon>Neoptera</taxon>
        <taxon>Endopterygota</taxon>
        <taxon>Hymenoptera</taxon>
        <taxon>Apocrita</taxon>
        <taxon>Aculeata</taxon>
        <taxon>Formicoidea</taxon>
        <taxon>Formicidae</taxon>
        <taxon>Myrmicinae</taxon>
        <taxon>Cyphomyrmex</taxon>
    </lineage>
</organism>
<evidence type="ECO:0000256" key="6">
    <source>
        <dbReference type="ARBA" id="ARBA00022490"/>
    </source>
</evidence>
<dbReference type="EC" id="6.1.1.22" evidence="5"/>
<keyword evidence="8" id="KW-0547">Nucleotide-binding</keyword>
<sequence length="2069" mass="237480">MDVEKNEFCKPSSLKERLRLRKSDKESMDNKSHPSNNFNNESNTDDPAFTSQIPFDDSILDFKSPKKIHSTQSKVINSNRYPDKATKKVLHSKPKIINEKKSKSGKLLQNKKIHRDVQQPLIESSFFKSEKKETESPQNSTAVKTAFVCPLCLKNFKDENSQAVHMKSCATKNNVSTKKLIDAVELQERQAAERKSLGLLSAPILQDKKKSVPRKIASHDDPDLQLALALSKSLYEKEEIDEWDEVQIVAISSNSLVSDNNADCSQKATLQDFGFSSSKNVLPTNNLINSNKTRKRKPIEPTILQRRTAVERERILTERIAEILMGYKDFTQRSQEKVEEFNDTKERIDIKSQLLQQLREIENTLWERTKLILTKDVFYVKQLLPQITPLEKKEQKSNGTEEQNVTKLMELNFSNERSLNNEQMQEVKEEQDIIKTMDDNKALTISSNTVNMCCEEKQFLNNLATSWRNILNDSSASDIIVFVRNSRHIWTHKLVFYTRCPDILLDVISNDTEFTTAKEKICWLDTDYDVAIAFLEFVYCGVIDKYSKILDSQITLSDIRALGRKYKINDLFVYLRQKKSESVAEVKHDCNTHENSIENVHLNTETISNISKLDKSFNKSPNYTHDVKNIPCSQKTLLQGDVNDDLHLENNYASAKKLCVLQDEKNTLMKLSEEINSRSNIPAKRDSTSPDMFDETFVMKHNDKSTVHPKDLEDSNIHILLNLLKQDADVDICSQHLSKPQNAEHLELDKSTTICSKNLEQSVIEIDPDLESNSLKFPIDNMHKNCLIDTSQNSKSRCSQDHLSKVIKQKSNLTLFIEEVQKENAELDALLNATEMECSVQISPIKHKNPFRIDKHDNSDLQSHNNYIEQSGNTEKKPGRLSTIEQCMQSYAAKNPEFYSYLSNEDVQDVKQINNLHINSLLSKKITESFHNISNCIQNVTLSNEKIIAEQVTNVSAICSQHTETTNRSLSETIFDLETNEEEISMYSKYMKDHKDNSIAKYRKAVNRNKSDSNLSNESIVSDLFNEDSNTSEAEKDEIFTQSVLTQKDTDVIVSLDTDVESISSSTSHTVLENNDSNHGNIMSHALQQSRKEIESNNQDITNENNSQSFEINKFSKAVTTYSQEGKDINSVKPNQDKLNTTETISTTQKYKLNELNDAQEKESNPSLMMVSSSLDFLNNEGCSPVSNIKSLLQGKLCTESVSGLDCELRKPANFSLDFEDDIYLANVDIDKYEKQHVLEKSRSFNISSTREFNNSSVRARRSNNKNNHESIKGKDIGANDYGNSGTNVTSLTQNSTSVKKFKRKSFSEGQIDTNRLRNQGIISTDISAQLQCNYIQNIGNAEMPKIIDKDVTPPPVYNDMGTPELHKEMKKYGLKIQKRSRAVKLLTHIYNELHPLVPKRTVEQQITEISSDEDQEPPLKKRNVDDNSLEKSSDSEDSENEFPCSQDSNDSVSSTKEILNKEMEFYETESALENSSNITEAFMKLISIDKDLHNKILQYEPVNINHLRCMLQTHGFKCKLPNLMNIYTSDKYGNDETGDGSEAEPFKTILRAMRHANKEPFPIIYQDSREGDKKYEPASKSQLKKIQKIWIREQYKKDEKEKKLLEDEEKRLKNFEEAKSIVIEEDKTLPEAKTIKIRQALDYRDQRVKIYGWVHRLRRQGKALMFITLRDGTDFLQCVLTDKLCQTYNALLLATEAAVQLFGILKAVPEGKNAPGGHELCVDYWELIGSSPPGGADSILNEEALPDVQLDNRHIMIRGENTSRILMMRSILMQAVRDHYKDRGYYEVTPPTLVQTQVEGGSTLFKLDYFGETAFLTQSSQLYLETCIPAMGDVYCIAQSYRAEQSRTRRHLAEYTHLEAECPFITFDDLLDRLEDLICDVVERVLKSPLGYLVKELNPNFQVPKKPFKRMNYSDAIEYLRKNNITKEDGSFYEFGEDIPEMPERKMTDAINEPIMLCRFPAEIKSFYMQRCMDDKRLTESVDVLLPNVGEIVGGSMRIWDYKELMEGYKRENIDPTSYYWYTDQRKYGSCPHGGYGLGLERFLCWLLNRHHIREVCLYPRFLERCRP</sequence>
<dbReference type="InterPro" id="IPR018574">
    <property type="entry name" value="Structure-sp_endonuc_su_Slx4"/>
</dbReference>
<keyword evidence="12 23" id="KW-0030">Aminoacyl-tRNA synthetase</keyword>
<feature type="coiled-coil region" evidence="20">
    <location>
        <begin position="1599"/>
        <end position="1626"/>
    </location>
</feature>
<evidence type="ECO:0000256" key="13">
    <source>
        <dbReference type="ARBA" id="ARBA00023172"/>
    </source>
</evidence>
<feature type="compositionally biased region" description="Polar residues" evidence="21">
    <location>
        <begin position="1444"/>
        <end position="1455"/>
    </location>
</feature>
<evidence type="ECO:0000256" key="3">
    <source>
        <dbReference type="ARBA" id="ARBA00006661"/>
    </source>
</evidence>
<dbReference type="InterPro" id="IPR011333">
    <property type="entry name" value="SKP1/BTB/POZ_sf"/>
</dbReference>
<evidence type="ECO:0000256" key="2">
    <source>
        <dbReference type="ARBA" id="ARBA00004496"/>
    </source>
</evidence>
<keyword evidence="13" id="KW-0233">DNA recombination</keyword>
<dbReference type="GO" id="GO:0006260">
    <property type="term" value="P:DNA replication"/>
    <property type="evidence" value="ECO:0007669"/>
    <property type="project" value="InterPro"/>
</dbReference>
<dbReference type="Gene3D" id="3.30.930.10">
    <property type="entry name" value="Bira Bifunctional Protein, Domain 2"/>
    <property type="match status" value="1"/>
</dbReference>
<dbReference type="InterPro" id="IPR006195">
    <property type="entry name" value="aa-tRNA-synth_II"/>
</dbReference>
<dbReference type="InterPro" id="IPR002312">
    <property type="entry name" value="Asp/Asn-tRNA-synth_IIb"/>
</dbReference>
<evidence type="ECO:0000256" key="9">
    <source>
        <dbReference type="ARBA" id="ARBA00022763"/>
    </source>
</evidence>
<dbReference type="InterPro" id="IPR012340">
    <property type="entry name" value="NA-bd_OB-fold"/>
</dbReference>
<feature type="compositionally biased region" description="Polar residues" evidence="21">
    <location>
        <begin position="1282"/>
        <end position="1295"/>
    </location>
</feature>
<dbReference type="PANTHER" id="PTHR22594:SF16">
    <property type="entry name" value="ASPARAGINE--TRNA LIGASE, CYTOPLASMIC"/>
    <property type="match status" value="1"/>
</dbReference>
<dbReference type="SUPFAM" id="SSF55681">
    <property type="entry name" value="Class II aaRS and biotin synthetases"/>
    <property type="match status" value="1"/>
</dbReference>
<dbReference type="CDD" id="cd22999">
    <property type="entry name" value="SAP_SLX4"/>
    <property type="match status" value="1"/>
</dbReference>
<comment type="subcellular location">
    <subcellularLocation>
        <location evidence="2">Cytoplasm</location>
    </subcellularLocation>
    <subcellularLocation>
        <location evidence="1">Nucleus</location>
    </subcellularLocation>
</comment>